<dbReference type="SUPFAM" id="SSF51735">
    <property type="entry name" value="NAD(P)-binding Rossmann-fold domains"/>
    <property type="match status" value="1"/>
</dbReference>
<dbReference type="PANTHER" id="PTHR45348:SF5">
    <property type="entry name" value="OXIDOREDUCTASE, PUTATIVE (AFU_ORTHOLOGUE AFUA_8G01420)-RELATED"/>
    <property type="match status" value="1"/>
</dbReference>
<dbReference type="InterPro" id="IPR013154">
    <property type="entry name" value="ADH-like_N"/>
</dbReference>
<evidence type="ECO:0000313" key="5">
    <source>
        <dbReference type="Proteomes" id="UP000469558"/>
    </source>
</evidence>
<dbReference type="Proteomes" id="UP000469558">
    <property type="component" value="Unassembled WGS sequence"/>
</dbReference>
<sequence length="362" mass="38449">MSTMKEAIIHPNLQVTIEDAQIPTPKPDEVIIKIVFAGTNPIDWKGADEVSARAMHGDLENPLHKNAGKDMAGYVHSIGSKVFDFKLGDRVVAVNHSSGFAEYGVGPAHTTAHIPDGISFEEAATTGLAYITAALALYRHLPLPEPWNPAKEATPLVIYGASSAVGAFAVKLAVLSNIHPIIAIAGGGGDIIAPVLRADKGDILLDYRSGKEALVKSIRRVAPHVKYVFDSISNEETVELLTSVLEPNGSIYASSLGGSQLKIPAGIQLEIPFAPGLWEPYDPAGPEGPKSPNIAPRAFSHAFFGYLSFAWSEGLIKVHPHKVLPNGLASLEEGIKGLRDGKNHGLKYLYEIAATPGVAGRS</sequence>
<dbReference type="GO" id="GO:0016651">
    <property type="term" value="F:oxidoreductase activity, acting on NAD(P)H"/>
    <property type="evidence" value="ECO:0007669"/>
    <property type="project" value="InterPro"/>
</dbReference>
<evidence type="ECO:0000256" key="1">
    <source>
        <dbReference type="ARBA" id="ARBA00008072"/>
    </source>
</evidence>
<dbReference type="Gene3D" id="3.40.50.720">
    <property type="entry name" value="NAD(P)-binding Rossmann-like Domain"/>
    <property type="match status" value="1"/>
</dbReference>
<dbReference type="EMBL" id="QGMK01001376">
    <property type="protein sequence ID" value="TVY68914.1"/>
    <property type="molecule type" value="Genomic_DNA"/>
</dbReference>
<evidence type="ECO:0000259" key="3">
    <source>
        <dbReference type="SMART" id="SM00829"/>
    </source>
</evidence>
<dbReference type="InterPro" id="IPR020843">
    <property type="entry name" value="ER"/>
</dbReference>
<dbReference type="Pfam" id="PF08240">
    <property type="entry name" value="ADH_N"/>
    <property type="match status" value="1"/>
</dbReference>
<dbReference type="Gene3D" id="3.90.180.10">
    <property type="entry name" value="Medium-chain alcohol dehydrogenases, catalytic domain"/>
    <property type="match status" value="1"/>
</dbReference>
<name>A0A8T9C348_9HELO</name>
<evidence type="ECO:0000313" key="4">
    <source>
        <dbReference type="EMBL" id="TVY68914.1"/>
    </source>
</evidence>
<comment type="similarity">
    <text evidence="1">Belongs to the zinc-containing alcohol dehydrogenase family.</text>
</comment>
<feature type="domain" description="Enoyl reductase (ER)" evidence="3">
    <location>
        <begin position="12"/>
        <end position="346"/>
    </location>
</feature>
<dbReference type="SUPFAM" id="SSF50129">
    <property type="entry name" value="GroES-like"/>
    <property type="match status" value="1"/>
</dbReference>
<dbReference type="OrthoDB" id="3233595at2759"/>
<gene>
    <name evidence="4" type="primary">fsr4_1</name>
    <name evidence="4" type="ORF">LSUE1_G006685</name>
</gene>
<dbReference type="InterPro" id="IPR036291">
    <property type="entry name" value="NAD(P)-bd_dom_sf"/>
</dbReference>
<protein>
    <submittedName>
        <fullName evidence="4">Trans-enoyl reductase</fullName>
    </submittedName>
</protein>
<comment type="caution">
    <text evidence="4">The sequence shown here is derived from an EMBL/GenBank/DDBJ whole genome shotgun (WGS) entry which is preliminary data.</text>
</comment>
<evidence type="ECO:0000256" key="2">
    <source>
        <dbReference type="ARBA" id="ARBA00023002"/>
    </source>
</evidence>
<dbReference type="CDD" id="cd08249">
    <property type="entry name" value="enoyl_reductase_like"/>
    <property type="match status" value="1"/>
</dbReference>
<dbReference type="AlphaFoldDB" id="A0A8T9C348"/>
<dbReference type="SMART" id="SM00829">
    <property type="entry name" value="PKS_ER"/>
    <property type="match status" value="1"/>
</dbReference>
<reference evidence="4 5" key="1">
    <citation type="submission" date="2018-05" db="EMBL/GenBank/DDBJ databases">
        <title>Genome sequencing and assembly of the regulated plant pathogen Lachnellula willkommii and related sister species for the development of diagnostic species identification markers.</title>
        <authorList>
            <person name="Giroux E."/>
            <person name="Bilodeau G."/>
        </authorList>
    </citation>
    <scope>NUCLEOTIDE SEQUENCE [LARGE SCALE GENOMIC DNA]</scope>
    <source>
        <strain evidence="4 5">CBS 268.59</strain>
    </source>
</reference>
<keyword evidence="2" id="KW-0560">Oxidoreductase</keyword>
<proteinExistence type="inferred from homology"/>
<dbReference type="InterPro" id="IPR011032">
    <property type="entry name" value="GroES-like_sf"/>
</dbReference>
<accession>A0A8T9C348</accession>
<keyword evidence="5" id="KW-1185">Reference proteome</keyword>
<organism evidence="4 5">
    <name type="scientific">Lachnellula suecica</name>
    <dbReference type="NCBI Taxonomy" id="602035"/>
    <lineage>
        <taxon>Eukaryota</taxon>
        <taxon>Fungi</taxon>
        <taxon>Dikarya</taxon>
        <taxon>Ascomycota</taxon>
        <taxon>Pezizomycotina</taxon>
        <taxon>Leotiomycetes</taxon>
        <taxon>Helotiales</taxon>
        <taxon>Lachnaceae</taxon>
        <taxon>Lachnellula</taxon>
    </lineage>
</organism>
<dbReference type="InterPro" id="IPR047122">
    <property type="entry name" value="Trans-enoyl_RdTase-like"/>
</dbReference>
<dbReference type="PANTHER" id="PTHR45348">
    <property type="entry name" value="HYPOTHETICAL OXIDOREDUCTASE (EUROFUNG)"/>
    <property type="match status" value="1"/>
</dbReference>